<evidence type="ECO:0000313" key="3">
    <source>
        <dbReference type="EMBL" id="MCV7024262.1"/>
    </source>
</evidence>
<protein>
    <submittedName>
        <fullName evidence="3">Uncharacterized protein</fullName>
    </submittedName>
</protein>
<evidence type="ECO:0000256" key="1">
    <source>
        <dbReference type="SAM" id="MobiDB-lite"/>
    </source>
</evidence>
<reference evidence="3" key="3">
    <citation type="journal article" date="2022" name="BMC Genomics">
        <title>Comparative genome analysis of mycobacteria focusing on tRNA and non-coding RNA.</title>
        <authorList>
            <person name="Behra P.R.K."/>
            <person name="Pettersson B.M.F."/>
            <person name="Ramesh M."/>
            <person name="Das S."/>
            <person name="Dasgupta S."/>
            <person name="Kirsebom L.A."/>
        </authorList>
    </citation>
    <scope>NUCLEOTIDE SEQUENCE</scope>
    <source>
        <strain evidence="3">DSM 44203</strain>
    </source>
</reference>
<dbReference type="EMBL" id="JACKTI010000035">
    <property type="protein sequence ID" value="MCV7024262.1"/>
    <property type="molecule type" value="Genomic_DNA"/>
</dbReference>
<dbReference type="Proteomes" id="UP000069773">
    <property type="component" value="Unassembled WGS sequence"/>
</dbReference>
<evidence type="ECO:0000313" key="2">
    <source>
        <dbReference type="EMBL" id="GAT09884.1"/>
    </source>
</evidence>
<sequence>MSISLADIQFWEPDEIHEVSQAAAARARTSREKADELRNLPAFTQWSGDAAEAAREAISESRNSLEISAREAFLVAVGAARAYDDAKAVKSEVRELLAYAAESPAIEIVTNTNTVLPPDTVGWSTEEVVKANAKVADLRNRIAAVLMHAESTDDELARVLSSATGDRFPSIGAENVTPERELNRRNAFREVYGRDPASPNDWRMAAALDPGSYQPRNLGVDAEVVAGSFTPQPGRGLVRTNLFIPAEKVQNVAMDGTDIANGRLFPDNLGDNRGPDPNADIEASRVTILLDYENGVVVARQNPTVAVDGERGGALAAVPQVNVLEAPDGRITIDYNAHDSYENPAAKAAGVTVNGRVTFAPAENGAVSLGGNTTIYPSMETYQYRDYAEPVELQWDPANSGSELGPATSLSRHHWVGDATIPFVEPDIPSWKWELENLTPWGGDPFSAHATELQDPTAGRLPTVAKGR</sequence>
<dbReference type="AlphaFoldDB" id="A0AAW5SMD9"/>
<gene>
    <name evidence="3" type="ORF">H7I77_13025</name>
    <name evidence="2" type="ORF">RMCN_3017</name>
</gene>
<dbReference type="Proteomes" id="UP001207528">
    <property type="component" value="Unassembled WGS sequence"/>
</dbReference>
<dbReference type="EMBL" id="BCTA01000036">
    <property type="protein sequence ID" value="GAT09884.1"/>
    <property type="molecule type" value="Genomic_DNA"/>
</dbReference>
<accession>A0AAW5SMD9</accession>
<feature type="region of interest" description="Disordered" evidence="1">
    <location>
        <begin position="447"/>
        <end position="468"/>
    </location>
</feature>
<reference evidence="3" key="2">
    <citation type="submission" date="2020-07" db="EMBL/GenBank/DDBJ databases">
        <authorList>
            <person name="Pettersson B.M.F."/>
            <person name="Behra P.R.K."/>
            <person name="Ramesh M."/>
            <person name="Das S."/>
            <person name="Dasgupta S."/>
            <person name="Kirsebom L.A."/>
        </authorList>
    </citation>
    <scope>NUCLEOTIDE SEQUENCE</scope>
    <source>
        <strain evidence="3">DSM 44203</strain>
    </source>
</reference>
<keyword evidence="4" id="KW-1185">Reference proteome</keyword>
<reference evidence="2 4" key="1">
    <citation type="journal article" date="2016" name="Genome Announc.">
        <title>Draft Genome Sequences of Five Rapidly Growing Mycobacterium Species, M. thermoresistibile, M. fortuitum subsp. acetamidolyticum, M. canariasense, M. brisbanense, and M. novocastrense.</title>
        <authorList>
            <person name="Katahira K."/>
            <person name="Ogura Y."/>
            <person name="Gotoh Y."/>
            <person name="Hayashi T."/>
        </authorList>
    </citation>
    <scope>NUCLEOTIDE SEQUENCE [LARGE SCALE GENOMIC DNA]</scope>
    <source>
        <strain evidence="2 4">JCM18114</strain>
    </source>
</reference>
<comment type="caution">
    <text evidence="3">The sequence shown here is derived from an EMBL/GenBank/DDBJ whole genome shotgun (WGS) entry which is preliminary data.</text>
</comment>
<name>A0AAW5SMD9_MYCNV</name>
<evidence type="ECO:0000313" key="4">
    <source>
        <dbReference type="Proteomes" id="UP000069773"/>
    </source>
</evidence>
<proteinExistence type="predicted"/>
<dbReference type="RefSeq" id="WP_131808552.1">
    <property type="nucleotide sequence ID" value="NZ_BCTA01000036.1"/>
</dbReference>
<organism evidence="3 5">
    <name type="scientific">Mycolicibacterium novocastrense</name>
    <name type="common">Mycobacterium novocastrense</name>
    <dbReference type="NCBI Taxonomy" id="59813"/>
    <lineage>
        <taxon>Bacteria</taxon>
        <taxon>Bacillati</taxon>
        <taxon>Actinomycetota</taxon>
        <taxon>Actinomycetes</taxon>
        <taxon>Mycobacteriales</taxon>
        <taxon>Mycobacteriaceae</taxon>
        <taxon>Mycolicibacterium</taxon>
    </lineage>
</organism>
<evidence type="ECO:0000313" key="5">
    <source>
        <dbReference type="Proteomes" id="UP001207528"/>
    </source>
</evidence>